<evidence type="ECO:0000313" key="3">
    <source>
        <dbReference type="Proteomes" id="UP000051236"/>
    </source>
</evidence>
<dbReference type="Pfam" id="PF10282">
    <property type="entry name" value="Lactonase"/>
    <property type="match status" value="1"/>
</dbReference>
<dbReference type="SUPFAM" id="SSF51004">
    <property type="entry name" value="C-terminal (heme d1) domain of cytochrome cd1-nitrite reductase"/>
    <property type="match status" value="1"/>
</dbReference>
<dbReference type="PANTHER" id="PTHR30344">
    <property type="entry name" value="6-PHOSPHOGLUCONOLACTONASE-RELATED"/>
    <property type="match status" value="1"/>
</dbReference>
<comment type="similarity">
    <text evidence="1">Belongs to the cycloisomerase 2 family.</text>
</comment>
<comment type="caution">
    <text evidence="2">The sequence shown here is derived from an EMBL/GenBank/DDBJ whole genome shotgun (WGS) entry which is preliminary data.</text>
</comment>
<dbReference type="EMBL" id="AZGA01000084">
    <property type="protein sequence ID" value="KRM31120.1"/>
    <property type="molecule type" value="Genomic_DNA"/>
</dbReference>
<dbReference type="PANTHER" id="PTHR30344:SF1">
    <property type="entry name" value="6-PHOSPHOGLUCONOLACTONASE"/>
    <property type="match status" value="1"/>
</dbReference>
<dbReference type="STRING" id="1423734.FC83_GL001123"/>
<dbReference type="AlphaFoldDB" id="X0PDW3"/>
<dbReference type="InterPro" id="IPR050282">
    <property type="entry name" value="Cycloisomerase_2"/>
</dbReference>
<proteinExistence type="inferred from homology"/>
<accession>X0PDW3</accession>
<dbReference type="GO" id="GO:0017057">
    <property type="term" value="F:6-phosphogluconolactonase activity"/>
    <property type="evidence" value="ECO:0007669"/>
    <property type="project" value="TreeGrafter"/>
</dbReference>
<organism evidence="2 3">
    <name type="scientific">Agrilactobacillus composti DSM 18527 = JCM 14202</name>
    <dbReference type="NCBI Taxonomy" id="1423734"/>
    <lineage>
        <taxon>Bacteria</taxon>
        <taxon>Bacillati</taxon>
        <taxon>Bacillota</taxon>
        <taxon>Bacilli</taxon>
        <taxon>Lactobacillales</taxon>
        <taxon>Lactobacillaceae</taxon>
        <taxon>Agrilactobacillus</taxon>
    </lineage>
</organism>
<evidence type="ECO:0008006" key="4">
    <source>
        <dbReference type="Google" id="ProtNLM"/>
    </source>
</evidence>
<reference evidence="2 3" key="1">
    <citation type="journal article" date="2015" name="Genome Announc.">
        <title>Expanding the biotechnology potential of lactobacilli through comparative genomics of 213 strains and associated genera.</title>
        <authorList>
            <person name="Sun Z."/>
            <person name="Harris H.M."/>
            <person name="McCann A."/>
            <person name="Guo C."/>
            <person name="Argimon S."/>
            <person name="Zhang W."/>
            <person name="Yang X."/>
            <person name="Jeffery I.B."/>
            <person name="Cooney J.C."/>
            <person name="Kagawa T.F."/>
            <person name="Liu W."/>
            <person name="Song Y."/>
            <person name="Salvetti E."/>
            <person name="Wrobel A."/>
            <person name="Rasinkangas P."/>
            <person name="Parkhill J."/>
            <person name="Rea M.C."/>
            <person name="O'Sullivan O."/>
            <person name="Ritari J."/>
            <person name="Douillard F.P."/>
            <person name="Paul Ross R."/>
            <person name="Yang R."/>
            <person name="Briner A.E."/>
            <person name="Felis G.E."/>
            <person name="de Vos W.M."/>
            <person name="Barrangou R."/>
            <person name="Klaenhammer T.R."/>
            <person name="Caufield P.W."/>
            <person name="Cui Y."/>
            <person name="Zhang H."/>
            <person name="O'Toole P.W."/>
        </authorList>
    </citation>
    <scope>NUCLEOTIDE SEQUENCE [LARGE SCALE GENOMIC DNA]</scope>
    <source>
        <strain evidence="2 3">DSM 18527</strain>
    </source>
</reference>
<evidence type="ECO:0000256" key="1">
    <source>
        <dbReference type="ARBA" id="ARBA00005564"/>
    </source>
</evidence>
<dbReference type="InterPro" id="IPR011048">
    <property type="entry name" value="Haem_d1_sf"/>
</dbReference>
<dbReference type="OrthoDB" id="9790815at2"/>
<dbReference type="Gene3D" id="2.130.10.10">
    <property type="entry name" value="YVTN repeat-like/Quinoprotein amine dehydrogenase"/>
    <property type="match status" value="1"/>
</dbReference>
<gene>
    <name evidence="2" type="ORF">FC83_GL001123</name>
</gene>
<evidence type="ECO:0000313" key="2">
    <source>
        <dbReference type="EMBL" id="KRM31120.1"/>
    </source>
</evidence>
<dbReference type="GO" id="GO:0005829">
    <property type="term" value="C:cytosol"/>
    <property type="evidence" value="ECO:0007669"/>
    <property type="project" value="TreeGrafter"/>
</dbReference>
<dbReference type="eggNOG" id="COG2706">
    <property type="taxonomic scope" value="Bacteria"/>
</dbReference>
<dbReference type="InterPro" id="IPR019405">
    <property type="entry name" value="Lactonase_7-beta_prop"/>
</dbReference>
<name>X0PDW3_9LACO</name>
<dbReference type="InterPro" id="IPR015943">
    <property type="entry name" value="WD40/YVTN_repeat-like_dom_sf"/>
</dbReference>
<dbReference type="Proteomes" id="UP000051236">
    <property type="component" value="Unassembled WGS sequence"/>
</dbReference>
<dbReference type="RefSeq" id="WP_035452129.1">
    <property type="nucleotide sequence ID" value="NZ_AZGA01000084.1"/>
</dbReference>
<sequence length="339" mass="37525">MTEKVLLGGYTRRISQGIYQATLQDNTLSTPELFLQIGNPTYFAIDAKHQRLYTILTENDLGGVAAFDISQTTPQLINKVLAPGSAPAYIAYDQQRQMVFDANYHKGQANAYRISAAGQLALVATVSHQGKGPRPEQESAHIHYTDLTPDQRLVTCDLGTDQVTTYDFDQDHFKEVAVLQLDPGYGPRHLVFNPNKSVAYLLGELSSQVTVLDYNATTGNFTPVQTESLIPDNFTAHNGSAAIHISADGQFLYASNRGHNSIAVFTLTADGRRIDLIQRVSTEGDFPRDFNLDPSEKFILASNQNSDNLTLYKRDTESGFLTLLQQDIVSPEPTCVKFW</sequence>
<dbReference type="PATRIC" id="fig|1423734.3.peg.1136"/>
<keyword evidence="3" id="KW-1185">Reference proteome</keyword>
<protein>
    <recommendedName>
        <fullName evidence="4">6-phosphogluconolactonase</fullName>
    </recommendedName>
</protein>